<dbReference type="AlphaFoldDB" id="A0A815I7Z9"/>
<keyword evidence="1" id="KW-0677">Repeat</keyword>
<proteinExistence type="predicted"/>
<reference evidence="4" key="1">
    <citation type="submission" date="2021-02" db="EMBL/GenBank/DDBJ databases">
        <authorList>
            <person name="Nowell W R."/>
        </authorList>
    </citation>
    <scope>NUCLEOTIDE SEQUENCE</scope>
</reference>
<feature type="repeat" description="TPR" evidence="3">
    <location>
        <begin position="314"/>
        <end position="347"/>
    </location>
</feature>
<dbReference type="InterPro" id="IPR019734">
    <property type="entry name" value="TPR_rpt"/>
</dbReference>
<accession>A0A815I7Z9</accession>
<dbReference type="Gene3D" id="3.90.176.10">
    <property type="entry name" value="Toxin ADP-ribosyltransferase, Chain A, domain 1"/>
    <property type="match status" value="1"/>
</dbReference>
<dbReference type="OrthoDB" id="5587616at2759"/>
<dbReference type="InterPro" id="IPR011990">
    <property type="entry name" value="TPR-like_helical_dom_sf"/>
</dbReference>
<dbReference type="SUPFAM" id="SSF56399">
    <property type="entry name" value="ADP-ribosylation"/>
    <property type="match status" value="1"/>
</dbReference>
<sequence length="397" mass="46025">MIILHSCKRTQNYLKRHSRPALASRQKSFEKNVFLSSYGTTDIRQKIKKYCNSKSNLSTELQLLQPNAFYYKELLQTVLSITHEIGIAKPTMLDFCLQLYANDNNKLANIRNFAENYRTEDSIRWYTKESFVYRCINETLRSGDLDQCYSIRFYVADLSVQLYTLKNQQQQLIKNAEMTILYRGFRQSDDELNILRSLIGRTVAIKSFMSTSRDKDIALTYASPSDGQEENSRPILLEIYTDIDSLSNECERILETYAQVDIQDSFDILQIAYCMNLYGYASLVCGNYIQFINLFNNSLNIRERYLPPDHKLLAQSYRNLGLAYGNVCDYQTAFQFHKRALSINQNASITAQWSTVLTLRNMGDLSHRSGNCTDAMKYYSRAIDTYYSCLGFFNSTS</sequence>
<name>A0A815I7Z9_9BILA</name>
<gene>
    <name evidence="4" type="ORF">RFH988_LOCUS32865</name>
</gene>
<dbReference type="PANTHER" id="PTHR45641">
    <property type="entry name" value="TETRATRICOPEPTIDE REPEAT PROTEIN (AFU_ORTHOLOGUE AFUA_6G03870)"/>
    <property type="match status" value="1"/>
</dbReference>
<protein>
    <submittedName>
        <fullName evidence="4">Uncharacterized protein</fullName>
    </submittedName>
</protein>
<evidence type="ECO:0000256" key="2">
    <source>
        <dbReference type="ARBA" id="ARBA00022803"/>
    </source>
</evidence>
<dbReference type="SUPFAM" id="SSF48452">
    <property type="entry name" value="TPR-like"/>
    <property type="match status" value="1"/>
</dbReference>
<keyword evidence="2 3" id="KW-0802">TPR repeat</keyword>
<dbReference type="Gene3D" id="1.25.40.10">
    <property type="entry name" value="Tetratricopeptide repeat domain"/>
    <property type="match status" value="1"/>
</dbReference>
<comment type="caution">
    <text evidence="4">The sequence shown here is derived from an EMBL/GenBank/DDBJ whole genome shotgun (WGS) entry which is preliminary data.</text>
</comment>
<dbReference type="Pfam" id="PF13424">
    <property type="entry name" value="TPR_12"/>
    <property type="match status" value="1"/>
</dbReference>
<evidence type="ECO:0000256" key="3">
    <source>
        <dbReference type="PROSITE-ProRule" id="PRU00339"/>
    </source>
</evidence>
<evidence type="ECO:0000256" key="1">
    <source>
        <dbReference type="ARBA" id="ARBA00022737"/>
    </source>
</evidence>
<dbReference type="PANTHER" id="PTHR45641:SF19">
    <property type="entry name" value="NEPHROCYSTIN-3"/>
    <property type="match status" value="1"/>
</dbReference>
<organism evidence="4 5">
    <name type="scientific">Rotaria sordida</name>
    <dbReference type="NCBI Taxonomy" id="392033"/>
    <lineage>
        <taxon>Eukaryota</taxon>
        <taxon>Metazoa</taxon>
        <taxon>Spiralia</taxon>
        <taxon>Gnathifera</taxon>
        <taxon>Rotifera</taxon>
        <taxon>Eurotatoria</taxon>
        <taxon>Bdelloidea</taxon>
        <taxon>Philodinida</taxon>
        <taxon>Philodinidae</taxon>
        <taxon>Rotaria</taxon>
    </lineage>
</organism>
<evidence type="ECO:0000313" key="4">
    <source>
        <dbReference type="EMBL" id="CAF1361910.1"/>
    </source>
</evidence>
<dbReference type="Proteomes" id="UP000663882">
    <property type="component" value="Unassembled WGS sequence"/>
</dbReference>
<dbReference type="SMART" id="SM00028">
    <property type="entry name" value="TPR"/>
    <property type="match status" value="2"/>
</dbReference>
<dbReference type="EMBL" id="CAJNOO010003953">
    <property type="protein sequence ID" value="CAF1361910.1"/>
    <property type="molecule type" value="Genomic_DNA"/>
</dbReference>
<evidence type="ECO:0000313" key="5">
    <source>
        <dbReference type="Proteomes" id="UP000663882"/>
    </source>
</evidence>
<dbReference type="PROSITE" id="PS50005">
    <property type="entry name" value="TPR"/>
    <property type="match status" value="1"/>
</dbReference>